<proteinExistence type="predicted"/>
<evidence type="ECO:0000313" key="1">
    <source>
        <dbReference type="EMBL" id="ROP90573.1"/>
    </source>
</evidence>
<keyword evidence="2" id="KW-1185">Reference proteome</keyword>
<protein>
    <submittedName>
        <fullName evidence="1">Uncharacterized protein</fullName>
    </submittedName>
</protein>
<dbReference type="OrthoDB" id="7220105at2"/>
<dbReference type="Proteomes" id="UP000278222">
    <property type="component" value="Unassembled WGS sequence"/>
</dbReference>
<sequence>MTDDALADRELIGRLFLPAGNPARLRHYLEQGWREGRNPNPWFIGRYYAAVSGVADVCPLVHFVRRGAAIGLSPHPWFDGAWYARRYLDQPKPGALALVHFLAEGARAGHVPHPALDEPAVAARLAAADPSAREALIRTIIAEREADLGPAQALVDSRWYLAAYPDVARAGVDPRLHYLRSGWRERRDPNPWFSTSYYLARQPAVAIEGICPVLHFVLRGAAAGAEPSRGFRSAWYARRYLDGAPAATALAHFLRQGLDAGLAPHPLLDRPETALRIQAAPPAIRSRLMLDMLDGEDLDGDDLLLALIDGDWYRGRYPELGPRVDPAGHYLDSGWKEGRDPNPWFSTSRYIASAPVLASGNRCPLVDFVEEGAAAGRDPCAAFDIAWYSRRHLGWSEPRPEALRHFLRVGLATGLAPHPALDGPGAAAHLQSLPAESRSAMMRDLVDLVLRLGLGGKGPADADGARLWGWLGRLVAPGAGAVLLVGPPAADGLRLARAAGHALPMGEVAIEAAVRSDGDILVATGDDTPPMVLAAARDVGMLRALVQATRCTRGALLGRWPGDAALARALRQAGLAVTVPDRA</sequence>
<dbReference type="AlphaFoldDB" id="A0A3N1L7I3"/>
<evidence type="ECO:0000313" key="2">
    <source>
        <dbReference type="Proteomes" id="UP000278222"/>
    </source>
</evidence>
<name>A0A3N1L7I3_9PROT</name>
<reference evidence="1 2" key="1">
    <citation type="submission" date="2018-11" db="EMBL/GenBank/DDBJ databases">
        <title>Genomic Encyclopedia of Type Strains, Phase IV (KMG-IV): sequencing the most valuable type-strain genomes for metagenomic binning, comparative biology and taxonomic classification.</title>
        <authorList>
            <person name="Goeker M."/>
        </authorList>
    </citation>
    <scope>NUCLEOTIDE SEQUENCE [LARGE SCALE GENOMIC DNA]</scope>
    <source>
        <strain evidence="1 2">DSM 5900</strain>
    </source>
</reference>
<organism evidence="1 2">
    <name type="scientific">Stella humosa</name>
    <dbReference type="NCBI Taxonomy" id="94"/>
    <lineage>
        <taxon>Bacteria</taxon>
        <taxon>Pseudomonadati</taxon>
        <taxon>Pseudomonadota</taxon>
        <taxon>Alphaproteobacteria</taxon>
        <taxon>Rhodospirillales</taxon>
        <taxon>Stellaceae</taxon>
        <taxon>Stella</taxon>
    </lineage>
</organism>
<accession>A0A3N1L7I3</accession>
<gene>
    <name evidence="1" type="ORF">EDC65_2424</name>
</gene>
<dbReference type="EMBL" id="RJKX01000014">
    <property type="protein sequence ID" value="ROP90573.1"/>
    <property type="molecule type" value="Genomic_DNA"/>
</dbReference>
<dbReference type="RefSeq" id="WP_123689985.1">
    <property type="nucleotide sequence ID" value="NZ_AP019700.1"/>
</dbReference>
<comment type="caution">
    <text evidence="1">The sequence shown here is derived from an EMBL/GenBank/DDBJ whole genome shotgun (WGS) entry which is preliminary data.</text>
</comment>